<proteinExistence type="predicted"/>
<dbReference type="AlphaFoldDB" id="A0AAU9P0B0"/>
<name>A0AAU9P0B0_9ASTR</name>
<protein>
    <recommendedName>
        <fullName evidence="3">Transposase, Ptta/En/Spm, plant</fullName>
    </recommendedName>
</protein>
<evidence type="ECO:0000313" key="1">
    <source>
        <dbReference type="EMBL" id="CAH1443547.1"/>
    </source>
</evidence>
<reference evidence="1 2" key="1">
    <citation type="submission" date="2022-01" db="EMBL/GenBank/DDBJ databases">
        <authorList>
            <person name="Xiong W."/>
            <person name="Schranz E."/>
        </authorList>
    </citation>
    <scope>NUCLEOTIDE SEQUENCE [LARGE SCALE GENOMIC DNA]</scope>
</reference>
<sequence length="203" mass="23638">MRDLRKLSANMAHVGTTCVLPIQKGYSKYFPEMYQHNPDMVPESVWPRLCDKWKRLLKATQKNRNTPDSNRRTSRHIVGSIGYAEHRRNLRAQLGKEPKFCDLYVKTHDTSESKKRYFEGERENIEYCLEKAKDAKNAYLEGLVMKYGEDPANHKDDAKVDRLREEVSNMRQLQEQMARMARMINVTPNQACDPPHTPPEDGA</sequence>
<evidence type="ECO:0000313" key="2">
    <source>
        <dbReference type="Proteomes" id="UP001157418"/>
    </source>
</evidence>
<accession>A0AAU9P0B0</accession>
<dbReference type="Proteomes" id="UP001157418">
    <property type="component" value="Unassembled WGS sequence"/>
</dbReference>
<organism evidence="1 2">
    <name type="scientific">Lactuca virosa</name>
    <dbReference type="NCBI Taxonomy" id="75947"/>
    <lineage>
        <taxon>Eukaryota</taxon>
        <taxon>Viridiplantae</taxon>
        <taxon>Streptophyta</taxon>
        <taxon>Embryophyta</taxon>
        <taxon>Tracheophyta</taxon>
        <taxon>Spermatophyta</taxon>
        <taxon>Magnoliopsida</taxon>
        <taxon>eudicotyledons</taxon>
        <taxon>Gunneridae</taxon>
        <taxon>Pentapetalae</taxon>
        <taxon>asterids</taxon>
        <taxon>campanulids</taxon>
        <taxon>Asterales</taxon>
        <taxon>Asteraceae</taxon>
        <taxon>Cichorioideae</taxon>
        <taxon>Cichorieae</taxon>
        <taxon>Lactucinae</taxon>
        <taxon>Lactuca</taxon>
    </lineage>
</organism>
<keyword evidence="2" id="KW-1185">Reference proteome</keyword>
<gene>
    <name evidence="1" type="ORF">LVIROSA_LOCUS29454</name>
</gene>
<dbReference type="InterPro" id="IPR004252">
    <property type="entry name" value="Probable_transposase_24"/>
</dbReference>
<dbReference type="Pfam" id="PF03004">
    <property type="entry name" value="Transposase_24"/>
    <property type="match status" value="1"/>
</dbReference>
<comment type="caution">
    <text evidence="1">The sequence shown here is derived from an EMBL/GenBank/DDBJ whole genome shotgun (WGS) entry which is preliminary data.</text>
</comment>
<evidence type="ECO:0008006" key="3">
    <source>
        <dbReference type="Google" id="ProtNLM"/>
    </source>
</evidence>
<dbReference type="EMBL" id="CAKMRJ010005492">
    <property type="protein sequence ID" value="CAH1443547.1"/>
    <property type="molecule type" value="Genomic_DNA"/>
</dbReference>